<dbReference type="Proteomes" id="UP000035642">
    <property type="component" value="Unassembled WGS sequence"/>
</dbReference>
<keyword evidence="2" id="KW-1185">Reference proteome</keyword>
<proteinExistence type="predicted"/>
<reference evidence="2" key="1">
    <citation type="submission" date="2012-09" db="EMBL/GenBank/DDBJ databases">
        <authorList>
            <person name="Martin A.A."/>
        </authorList>
    </citation>
    <scope>NUCLEOTIDE SEQUENCE</scope>
</reference>
<name>A0A0K0DJS7_ANGCA</name>
<feature type="compositionally biased region" description="Polar residues" evidence="1">
    <location>
        <begin position="227"/>
        <end position="238"/>
    </location>
</feature>
<evidence type="ECO:0000313" key="2">
    <source>
        <dbReference type="Proteomes" id="UP000035642"/>
    </source>
</evidence>
<feature type="region of interest" description="Disordered" evidence="1">
    <location>
        <begin position="1"/>
        <end position="38"/>
    </location>
</feature>
<feature type="region of interest" description="Disordered" evidence="1">
    <location>
        <begin position="227"/>
        <end position="248"/>
    </location>
</feature>
<feature type="compositionally biased region" description="Polar residues" evidence="1">
    <location>
        <begin position="15"/>
        <end position="24"/>
    </location>
</feature>
<reference evidence="3" key="2">
    <citation type="submission" date="2017-02" db="UniProtKB">
        <authorList>
            <consortium name="WormBaseParasite"/>
        </authorList>
    </citation>
    <scope>IDENTIFICATION</scope>
</reference>
<organism evidence="2 3">
    <name type="scientific">Angiostrongylus cantonensis</name>
    <name type="common">Rat lungworm</name>
    <dbReference type="NCBI Taxonomy" id="6313"/>
    <lineage>
        <taxon>Eukaryota</taxon>
        <taxon>Metazoa</taxon>
        <taxon>Ecdysozoa</taxon>
        <taxon>Nematoda</taxon>
        <taxon>Chromadorea</taxon>
        <taxon>Rhabditida</taxon>
        <taxon>Rhabditina</taxon>
        <taxon>Rhabditomorpha</taxon>
        <taxon>Strongyloidea</taxon>
        <taxon>Metastrongylidae</taxon>
        <taxon>Angiostrongylus</taxon>
    </lineage>
</organism>
<accession>A0A0K0DJS7</accession>
<sequence length="286" mass="31888">MTFANSIDNSRRRLATTNGVKQTPTAPPTLSEFRQPLGPKNSLQYWKNSVDQRSVTYFWNSPANPYYGMESIYAQQKPTSWCSGRRPAPFPLQIPPQPPLNKPRTQVTTMSQGIYHNVPTSTTIQKPAETMNTTSVIANGNLNSPSDGAYALKRPQPLIWSVQTEPLKELITLPSVIPSSGEKRSARQKPRWGRFMQSLCCCVTPHIENDKLSAPRHPSLLITQVQKNGTDNGSSFPDCTSDDHRPTTVSAPQVLSDVKIISSKLRTCLDFGHAENFAMNRHELLE</sequence>
<dbReference type="WBParaSite" id="ACAC_0001169601-mRNA-1">
    <property type="protein sequence ID" value="ACAC_0001169601-mRNA-1"/>
    <property type="gene ID" value="ACAC_0001169601"/>
</dbReference>
<evidence type="ECO:0000313" key="3">
    <source>
        <dbReference type="WBParaSite" id="ACAC_0001169601-mRNA-1"/>
    </source>
</evidence>
<evidence type="ECO:0000256" key="1">
    <source>
        <dbReference type="SAM" id="MobiDB-lite"/>
    </source>
</evidence>
<protein>
    <submittedName>
        <fullName evidence="3">Uncharacterized protein</fullName>
    </submittedName>
</protein>
<dbReference type="AlphaFoldDB" id="A0A0K0DJS7"/>